<evidence type="ECO:0000256" key="2">
    <source>
        <dbReference type="ARBA" id="ARBA00001946"/>
    </source>
</evidence>
<dbReference type="GO" id="GO:0000965">
    <property type="term" value="P:mitochondrial RNA 3'-end processing"/>
    <property type="evidence" value="ECO:0007669"/>
    <property type="project" value="TreeGrafter"/>
</dbReference>
<dbReference type="EMBL" id="KN840496">
    <property type="protein sequence ID" value="KIP07494.1"/>
    <property type="molecule type" value="Genomic_DNA"/>
</dbReference>
<dbReference type="PROSITE" id="PS51194">
    <property type="entry name" value="HELICASE_CTER"/>
    <property type="match status" value="1"/>
</dbReference>
<dbReference type="InterPro" id="IPR055206">
    <property type="entry name" value="DEXQc_SUV3"/>
</dbReference>
<comment type="cofactor">
    <cofactor evidence="1">
        <name>Mn(2+)</name>
        <dbReference type="ChEBI" id="CHEBI:29035"/>
    </cofactor>
</comment>
<dbReference type="AlphaFoldDB" id="A0A0C3NQP4"/>
<dbReference type="InterPro" id="IPR044774">
    <property type="entry name" value="Suv3_DEXQc"/>
</dbReference>
<keyword evidence="7" id="KW-0347">Helicase</keyword>
<evidence type="ECO:0000256" key="8">
    <source>
        <dbReference type="ARBA" id="ARBA00022840"/>
    </source>
</evidence>
<evidence type="ECO:0000256" key="6">
    <source>
        <dbReference type="ARBA" id="ARBA00022801"/>
    </source>
</evidence>
<evidence type="ECO:0000313" key="15">
    <source>
        <dbReference type="Proteomes" id="UP000053257"/>
    </source>
</evidence>
<evidence type="ECO:0000256" key="4">
    <source>
        <dbReference type="ARBA" id="ARBA00012552"/>
    </source>
</evidence>
<evidence type="ECO:0000256" key="12">
    <source>
        <dbReference type="SAM" id="MobiDB-lite"/>
    </source>
</evidence>
<dbReference type="FunFam" id="3.40.50.300:FF:000957">
    <property type="entry name" value="ATP-dependent RNA helicase SUV3L, mitochondrial"/>
    <property type="match status" value="1"/>
</dbReference>
<keyword evidence="8" id="KW-0067">ATP-binding</keyword>
<keyword evidence="6" id="KW-0378">Hydrolase</keyword>
<dbReference type="InterPro" id="IPR027417">
    <property type="entry name" value="P-loop_NTPase"/>
</dbReference>
<dbReference type="InterPro" id="IPR041082">
    <property type="entry name" value="Suv3_C_1"/>
</dbReference>
<dbReference type="InterPro" id="IPR001650">
    <property type="entry name" value="Helicase_C-like"/>
</dbReference>
<keyword evidence="9" id="KW-0809">Transit peptide</keyword>
<dbReference type="SMART" id="SM00490">
    <property type="entry name" value="HELICc"/>
    <property type="match status" value="1"/>
</dbReference>
<comment type="catalytic activity">
    <reaction evidence="11">
        <text>ATP + H2O = ADP + phosphate + H(+)</text>
        <dbReference type="Rhea" id="RHEA:13065"/>
        <dbReference type="ChEBI" id="CHEBI:15377"/>
        <dbReference type="ChEBI" id="CHEBI:15378"/>
        <dbReference type="ChEBI" id="CHEBI:30616"/>
        <dbReference type="ChEBI" id="CHEBI:43474"/>
        <dbReference type="ChEBI" id="CHEBI:456216"/>
        <dbReference type="EC" id="3.6.4.13"/>
    </reaction>
</comment>
<dbReference type="Pfam" id="PF18147">
    <property type="entry name" value="Suv3_C_1"/>
    <property type="match status" value="1"/>
</dbReference>
<dbReference type="STRING" id="745531.A0A0C3NQP4"/>
<comment type="subcellular location">
    <subcellularLocation>
        <location evidence="3">Mitochondrion</location>
    </subcellularLocation>
</comment>
<accession>A0A0C3NQP4</accession>
<dbReference type="Gene3D" id="1.20.272.40">
    <property type="match status" value="1"/>
</dbReference>
<feature type="domain" description="Helicase C-terminal" evidence="13">
    <location>
        <begin position="276"/>
        <end position="437"/>
    </location>
</feature>
<dbReference type="SUPFAM" id="SSF52540">
    <property type="entry name" value="P-loop containing nucleoside triphosphate hydrolases"/>
    <property type="match status" value="1"/>
</dbReference>
<dbReference type="PANTHER" id="PTHR12131">
    <property type="entry name" value="ATP-DEPENDENT RNA AND DNA HELICASE"/>
    <property type="match status" value="1"/>
</dbReference>
<dbReference type="Gene3D" id="1.20.58.1080">
    <property type="match status" value="1"/>
</dbReference>
<feature type="region of interest" description="Disordered" evidence="12">
    <location>
        <begin position="623"/>
        <end position="652"/>
    </location>
</feature>
<keyword evidence="15" id="KW-1185">Reference proteome</keyword>
<comment type="cofactor">
    <cofactor evidence="2">
        <name>Mg(2+)</name>
        <dbReference type="ChEBI" id="CHEBI:18420"/>
    </cofactor>
</comment>
<sequence>MDLSFTPERIARIAHDLSKGEADVAPTLTSLFYEWATHASTHAELSKVVSASAIASISALFRAADLLDPGAKFALTRTAPRRKVIMHVGPTNSGKTHNALRALAAAEFGMYAGPLRLLAHEIFDRLNKGQIVPLGQDPDADAEADEDTNIDAAPAGEKPAIQKHGNKRYARACNLITGEEQRIVDENAGLMSCTVEMTPSITEFDVAVIDEIQMIADPERGGAWSQAVLALNAKEIHLCGEETAVPLIRALLRDTGDEVIVNRYERLSPLQCANASLKGDYSKAEKGDCFVCFSRSGIFKTKQKVEKITGMKCAVAYGRLPPEIRTEQAALFNDPNSGYDLMVGSDAIGMGLNLKIKRIVFDTTSKWSGSSMQPLSLSSIKQIAGRAGRFGLHGADSSGGIAATLYDEDLEVVRDALASTPAPLKFASYSPAFEEVEAVAQVLPPGTPISTVYQVFSYVSRVHPCFELQDPKTSVTASESIEKTGAPLTLADRHLLQQAPIPWRDPLAVMVMLRLVRMYGEDMYVDYARLLHDCGMQQELDNVKKLIQKGARSPPPGTLENLETMHKITTLYLWLSYRKPVSFNQREEVLAVKGEVEKAMDWCLEYGAGSNFKKLTYRSFNNKPARKDGKKPLNPAAKPVRTVLRKHSQLAA</sequence>
<dbReference type="Pfam" id="PF00271">
    <property type="entry name" value="Helicase_C"/>
    <property type="match status" value="1"/>
</dbReference>
<evidence type="ECO:0000256" key="11">
    <source>
        <dbReference type="ARBA" id="ARBA00047984"/>
    </source>
</evidence>
<protein>
    <recommendedName>
        <fullName evidence="4">RNA helicase</fullName>
        <ecNumber evidence="4">3.6.4.13</ecNumber>
    </recommendedName>
</protein>
<dbReference type="EC" id="3.6.4.13" evidence="4"/>
<reference evidence="14 15" key="1">
    <citation type="journal article" date="2014" name="PLoS Genet.">
        <title>Analysis of the Phlebiopsis gigantea genome, transcriptome and secretome provides insight into its pioneer colonization strategies of wood.</title>
        <authorList>
            <person name="Hori C."/>
            <person name="Ishida T."/>
            <person name="Igarashi K."/>
            <person name="Samejima M."/>
            <person name="Suzuki H."/>
            <person name="Master E."/>
            <person name="Ferreira P."/>
            <person name="Ruiz-Duenas F.J."/>
            <person name="Held B."/>
            <person name="Canessa P."/>
            <person name="Larrondo L.F."/>
            <person name="Schmoll M."/>
            <person name="Druzhinina I.S."/>
            <person name="Kubicek C.P."/>
            <person name="Gaskell J.A."/>
            <person name="Kersten P."/>
            <person name="St John F."/>
            <person name="Glasner J."/>
            <person name="Sabat G."/>
            <person name="Splinter BonDurant S."/>
            <person name="Syed K."/>
            <person name="Yadav J."/>
            <person name="Mgbeahuruike A.C."/>
            <person name="Kovalchuk A."/>
            <person name="Asiegbu F.O."/>
            <person name="Lackner G."/>
            <person name="Hoffmeister D."/>
            <person name="Rencoret J."/>
            <person name="Gutierrez A."/>
            <person name="Sun H."/>
            <person name="Lindquist E."/>
            <person name="Barry K."/>
            <person name="Riley R."/>
            <person name="Grigoriev I.V."/>
            <person name="Henrissat B."/>
            <person name="Kues U."/>
            <person name="Berka R.M."/>
            <person name="Martinez A.T."/>
            <person name="Covert S.F."/>
            <person name="Blanchette R.A."/>
            <person name="Cullen D."/>
        </authorList>
    </citation>
    <scope>NUCLEOTIDE SEQUENCE [LARGE SCALE GENOMIC DNA]</scope>
    <source>
        <strain evidence="14 15">11061_1 CR5-6</strain>
    </source>
</reference>
<dbReference type="Pfam" id="PF22527">
    <property type="entry name" value="DEXQc_Suv3"/>
    <property type="match status" value="2"/>
</dbReference>
<dbReference type="Proteomes" id="UP000053257">
    <property type="component" value="Unassembled WGS sequence"/>
</dbReference>
<evidence type="ECO:0000256" key="9">
    <source>
        <dbReference type="ARBA" id="ARBA00022946"/>
    </source>
</evidence>
<dbReference type="Pfam" id="PF12513">
    <property type="entry name" value="SUV3_C"/>
    <property type="match status" value="1"/>
</dbReference>
<dbReference type="GO" id="GO:0045025">
    <property type="term" value="C:mitochondrial degradosome"/>
    <property type="evidence" value="ECO:0007669"/>
    <property type="project" value="TreeGrafter"/>
</dbReference>
<organism evidence="14 15">
    <name type="scientific">Phlebiopsis gigantea (strain 11061_1 CR5-6)</name>
    <name type="common">White-rot fungus</name>
    <name type="synonym">Peniophora gigantea</name>
    <dbReference type="NCBI Taxonomy" id="745531"/>
    <lineage>
        <taxon>Eukaryota</taxon>
        <taxon>Fungi</taxon>
        <taxon>Dikarya</taxon>
        <taxon>Basidiomycota</taxon>
        <taxon>Agaricomycotina</taxon>
        <taxon>Agaricomycetes</taxon>
        <taxon>Polyporales</taxon>
        <taxon>Phanerochaetaceae</taxon>
        <taxon>Phlebiopsis</taxon>
    </lineage>
</organism>
<gene>
    <name evidence="14" type="ORF">PHLGIDRAFT_70994</name>
</gene>
<evidence type="ECO:0000256" key="3">
    <source>
        <dbReference type="ARBA" id="ARBA00004173"/>
    </source>
</evidence>
<dbReference type="InterPro" id="IPR050699">
    <property type="entry name" value="RNA-DNA_Helicase"/>
</dbReference>
<dbReference type="GO" id="GO:0003724">
    <property type="term" value="F:RNA helicase activity"/>
    <property type="evidence" value="ECO:0007669"/>
    <property type="project" value="UniProtKB-EC"/>
</dbReference>
<evidence type="ECO:0000313" key="14">
    <source>
        <dbReference type="EMBL" id="KIP07494.1"/>
    </source>
</evidence>
<dbReference type="CDD" id="cd17913">
    <property type="entry name" value="DEXQc_Suv3"/>
    <property type="match status" value="1"/>
</dbReference>
<dbReference type="GO" id="GO:0016787">
    <property type="term" value="F:hydrolase activity"/>
    <property type="evidence" value="ECO:0007669"/>
    <property type="project" value="UniProtKB-KW"/>
</dbReference>
<evidence type="ECO:0000256" key="5">
    <source>
        <dbReference type="ARBA" id="ARBA00022741"/>
    </source>
</evidence>
<keyword evidence="5" id="KW-0547">Nucleotide-binding</keyword>
<dbReference type="InterPro" id="IPR022192">
    <property type="entry name" value="SUV3_C"/>
</dbReference>
<dbReference type="GO" id="GO:0005524">
    <property type="term" value="F:ATP binding"/>
    <property type="evidence" value="ECO:0007669"/>
    <property type="project" value="UniProtKB-KW"/>
</dbReference>
<dbReference type="PANTHER" id="PTHR12131:SF1">
    <property type="entry name" value="ATP-DEPENDENT RNA HELICASE SUPV3L1, MITOCHONDRIAL-RELATED"/>
    <property type="match status" value="1"/>
</dbReference>
<evidence type="ECO:0000256" key="7">
    <source>
        <dbReference type="ARBA" id="ARBA00022806"/>
    </source>
</evidence>
<dbReference type="CDD" id="cd18805">
    <property type="entry name" value="SF2_C_suv3"/>
    <property type="match status" value="1"/>
</dbReference>
<dbReference type="Gene3D" id="3.40.50.300">
    <property type="entry name" value="P-loop containing nucleotide triphosphate hydrolases"/>
    <property type="match status" value="2"/>
</dbReference>
<evidence type="ECO:0000256" key="1">
    <source>
        <dbReference type="ARBA" id="ARBA00001936"/>
    </source>
</evidence>
<keyword evidence="10" id="KW-0496">Mitochondrion</keyword>
<feature type="compositionally biased region" description="Basic residues" evidence="12">
    <location>
        <begin position="643"/>
        <end position="652"/>
    </location>
</feature>
<dbReference type="HOGENOM" id="CLU_010647_0_0_1"/>
<name>A0A0C3NQP4_PHLG1</name>
<dbReference type="OrthoDB" id="6692397at2759"/>
<evidence type="ECO:0000256" key="10">
    <source>
        <dbReference type="ARBA" id="ARBA00023128"/>
    </source>
</evidence>
<evidence type="ECO:0000259" key="13">
    <source>
        <dbReference type="PROSITE" id="PS51194"/>
    </source>
</evidence>
<proteinExistence type="predicted"/>